<protein>
    <submittedName>
        <fullName evidence="4">NUDIX domain-containing protein</fullName>
    </submittedName>
</protein>
<dbReference type="PANTHER" id="PTHR43046">
    <property type="entry name" value="GDP-MANNOSE MANNOSYL HYDROLASE"/>
    <property type="match status" value="1"/>
</dbReference>
<dbReference type="PROSITE" id="PS51462">
    <property type="entry name" value="NUDIX"/>
    <property type="match status" value="1"/>
</dbReference>
<evidence type="ECO:0000256" key="2">
    <source>
        <dbReference type="ARBA" id="ARBA00022801"/>
    </source>
</evidence>
<comment type="caution">
    <text evidence="4">The sequence shown here is derived from an EMBL/GenBank/DDBJ whole genome shotgun (WGS) entry which is preliminary data.</text>
</comment>
<dbReference type="CDD" id="cd04683">
    <property type="entry name" value="NUDIX_Hydrolase"/>
    <property type="match status" value="1"/>
</dbReference>
<dbReference type="PANTHER" id="PTHR43046:SF16">
    <property type="entry name" value="ADP-RIBOSE PYROPHOSPHATASE YJHB-RELATED"/>
    <property type="match status" value="1"/>
</dbReference>
<evidence type="ECO:0000259" key="3">
    <source>
        <dbReference type="PROSITE" id="PS51462"/>
    </source>
</evidence>
<dbReference type="InterPro" id="IPR020084">
    <property type="entry name" value="NUDIX_hydrolase_CS"/>
</dbReference>
<gene>
    <name evidence="4" type="ORF">ACFQV2_12815</name>
</gene>
<sequence length="154" mass="16911">MADRHLIDVHVLLLRGDEVLLTRRKGGPWDGMWHLPSGKLDANEPATTAAAREADEEVGVLINPTDLTCVHTIHVHGSGPEPRLGLFFATTHWIGEPTNQEPDKCSGLTWFPLHELPHDLIDYPAAGIRAYRDNVAFSERGWHAAATNANVSVA</sequence>
<keyword evidence="2" id="KW-0378">Hydrolase</keyword>
<keyword evidence="5" id="KW-1185">Reference proteome</keyword>
<comment type="cofactor">
    <cofactor evidence="1">
        <name>Mg(2+)</name>
        <dbReference type="ChEBI" id="CHEBI:18420"/>
    </cofactor>
</comment>
<dbReference type="EMBL" id="JBHTEY010000004">
    <property type="protein sequence ID" value="MFC7614277.1"/>
    <property type="molecule type" value="Genomic_DNA"/>
</dbReference>
<dbReference type="PROSITE" id="PS00893">
    <property type="entry name" value="NUDIX_BOX"/>
    <property type="match status" value="1"/>
</dbReference>
<organism evidence="4 5">
    <name type="scientific">Actinokineospora soli</name>
    <dbReference type="NCBI Taxonomy" id="1048753"/>
    <lineage>
        <taxon>Bacteria</taxon>
        <taxon>Bacillati</taxon>
        <taxon>Actinomycetota</taxon>
        <taxon>Actinomycetes</taxon>
        <taxon>Pseudonocardiales</taxon>
        <taxon>Pseudonocardiaceae</taxon>
        <taxon>Actinokineospora</taxon>
    </lineage>
</organism>
<dbReference type="InterPro" id="IPR000086">
    <property type="entry name" value="NUDIX_hydrolase_dom"/>
</dbReference>
<dbReference type="InterPro" id="IPR015797">
    <property type="entry name" value="NUDIX_hydrolase-like_dom_sf"/>
</dbReference>
<dbReference type="Pfam" id="PF00293">
    <property type="entry name" value="NUDIX"/>
    <property type="match status" value="1"/>
</dbReference>
<name>A0ABW2TKJ2_9PSEU</name>
<evidence type="ECO:0000256" key="1">
    <source>
        <dbReference type="ARBA" id="ARBA00001946"/>
    </source>
</evidence>
<accession>A0ABW2TKJ2</accession>
<evidence type="ECO:0000313" key="4">
    <source>
        <dbReference type="EMBL" id="MFC7614277.1"/>
    </source>
</evidence>
<dbReference type="SUPFAM" id="SSF55811">
    <property type="entry name" value="Nudix"/>
    <property type="match status" value="1"/>
</dbReference>
<dbReference type="Proteomes" id="UP001596512">
    <property type="component" value="Unassembled WGS sequence"/>
</dbReference>
<dbReference type="Gene3D" id="3.90.79.10">
    <property type="entry name" value="Nucleoside Triphosphate Pyrophosphohydrolase"/>
    <property type="match status" value="1"/>
</dbReference>
<evidence type="ECO:0000313" key="5">
    <source>
        <dbReference type="Proteomes" id="UP001596512"/>
    </source>
</evidence>
<feature type="domain" description="Nudix hydrolase" evidence="3">
    <location>
        <begin position="4"/>
        <end position="136"/>
    </location>
</feature>
<reference evidence="5" key="1">
    <citation type="journal article" date="2019" name="Int. J. Syst. Evol. Microbiol.">
        <title>The Global Catalogue of Microorganisms (GCM) 10K type strain sequencing project: providing services to taxonomists for standard genome sequencing and annotation.</title>
        <authorList>
            <consortium name="The Broad Institute Genomics Platform"/>
            <consortium name="The Broad Institute Genome Sequencing Center for Infectious Disease"/>
            <person name="Wu L."/>
            <person name="Ma J."/>
        </authorList>
    </citation>
    <scope>NUCLEOTIDE SEQUENCE [LARGE SCALE GENOMIC DNA]</scope>
    <source>
        <strain evidence="5">JCM 17695</strain>
    </source>
</reference>
<proteinExistence type="predicted"/>